<feature type="compositionally biased region" description="Low complexity" evidence="9">
    <location>
        <begin position="382"/>
        <end position="393"/>
    </location>
</feature>
<keyword evidence="11" id="KW-0456">Lyase</keyword>
<dbReference type="FunFam" id="3.60.10.10:FF:000079">
    <property type="entry name" value="DNA-(apurinic or apyrimidinic site) lyase"/>
    <property type="match status" value="1"/>
</dbReference>
<dbReference type="CDD" id="cd09088">
    <property type="entry name" value="Ape2-like_AP-endo"/>
    <property type="match status" value="1"/>
</dbReference>
<feature type="site" description="Important for catalytic activity" evidence="8">
    <location>
        <position position="287"/>
    </location>
</feature>
<dbReference type="PROSITE" id="PS00728">
    <property type="entry name" value="AP_NUCLEASE_F1_3"/>
    <property type="match status" value="1"/>
</dbReference>
<reference evidence="11 12" key="1">
    <citation type="submission" date="2015-07" db="EMBL/GenBank/DDBJ databases">
        <title>The genome of the fungus Escovopsis weberi, a specialized disease agent of ant agriculture.</title>
        <authorList>
            <person name="de Man T.J."/>
            <person name="Stajich J.E."/>
            <person name="Kubicek C.P."/>
            <person name="Chenthamara K."/>
            <person name="Atanasova L."/>
            <person name="Druzhinina I.S."/>
            <person name="Birnbaum S."/>
            <person name="Barribeau S.M."/>
            <person name="Teiling C."/>
            <person name="Suen G."/>
            <person name="Currie C."/>
            <person name="Gerardo N.M."/>
        </authorList>
    </citation>
    <scope>NUCLEOTIDE SEQUENCE [LARGE SCALE GENOMIC DNA]</scope>
</reference>
<evidence type="ECO:0000256" key="8">
    <source>
        <dbReference type="PIRSR" id="PIRSR604808-3"/>
    </source>
</evidence>
<protein>
    <submittedName>
        <fullName evidence="11">DNA-(Apurinic or apyrimidinic site) lyase 2</fullName>
    </submittedName>
</protein>
<dbReference type="PROSITE" id="PS51435">
    <property type="entry name" value="AP_NUCLEASE_F1_4"/>
    <property type="match status" value="1"/>
</dbReference>
<keyword evidence="12" id="KW-1185">Reference proteome</keyword>
<feature type="compositionally biased region" description="Polar residues" evidence="9">
    <location>
        <begin position="395"/>
        <end position="410"/>
    </location>
</feature>
<dbReference type="SUPFAM" id="SSF56219">
    <property type="entry name" value="DNase I-like"/>
    <property type="match status" value="1"/>
</dbReference>
<evidence type="ECO:0000256" key="1">
    <source>
        <dbReference type="ARBA" id="ARBA00001936"/>
    </source>
</evidence>
<dbReference type="PROSITE" id="PS00726">
    <property type="entry name" value="AP_NUCLEASE_F1_1"/>
    <property type="match status" value="1"/>
</dbReference>
<evidence type="ECO:0000256" key="9">
    <source>
        <dbReference type="SAM" id="MobiDB-lite"/>
    </source>
</evidence>
<dbReference type="PANTHER" id="PTHR22748:SF4">
    <property type="entry name" value="DNA-(APURINIC OR APYRIMIDINIC SITE) ENDONUCLEASE 2"/>
    <property type="match status" value="1"/>
</dbReference>
<dbReference type="GO" id="GO:0004528">
    <property type="term" value="F:phosphodiesterase I activity"/>
    <property type="evidence" value="ECO:0007669"/>
    <property type="project" value="EnsemblFungi"/>
</dbReference>
<feature type="binding site" evidence="7">
    <location>
        <position position="197"/>
    </location>
    <ligand>
        <name>Mg(2+)</name>
        <dbReference type="ChEBI" id="CHEBI:18420"/>
        <label>1</label>
    </ligand>
</feature>
<evidence type="ECO:0000256" key="5">
    <source>
        <dbReference type="ARBA" id="ARBA00022842"/>
    </source>
</evidence>
<evidence type="ECO:0000313" key="11">
    <source>
        <dbReference type="EMBL" id="KOS22326.1"/>
    </source>
</evidence>
<feature type="region of interest" description="Disordered" evidence="9">
    <location>
        <begin position="380"/>
        <end position="459"/>
    </location>
</feature>
<evidence type="ECO:0000256" key="6">
    <source>
        <dbReference type="PIRSR" id="PIRSR604808-1"/>
    </source>
</evidence>
<feature type="active site" description="Proton acceptor" evidence="6">
    <location>
        <position position="313"/>
    </location>
</feature>
<feature type="domain" description="Endonuclease/exonuclease/phosphatase" evidence="10">
    <location>
        <begin position="7"/>
        <end position="313"/>
    </location>
</feature>
<feature type="site" description="Interaction with DNA substrate" evidence="8">
    <location>
        <position position="313"/>
    </location>
</feature>
<dbReference type="Pfam" id="PF03372">
    <property type="entry name" value="Exo_endo_phos"/>
    <property type="match status" value="1"/>
</dbReference>
<feature type="binding site" evidence="7">
    <location>
        <position position="195"/>
    </location>
    <ligand>
        <name>Mg(2+)</name>
        <dbReference type="ChEBI" id="CHEBI:18420"/>
        <label>1</label>
    </ligand>
</feature>
<proteinExistence type="inferred from homology"/>
<dbReference type="GO" id="GO:0008311">
    <property type="term" value="F:double-stranded DNA 3'-5' DNA exonuclease activity"/>
    <property type="evidence" value="ECO:0007669"/>
    <property type="project" value="EnsemblFungi"/>
</dbReference>
<comment type="cofactor">
    <cofactor evidence="1">
        <name>Mn(2+)</name>
        <dbReference type="ChEBI" id="CHEBI:29035"/>
    </cofactor>
</comment>
<feature type="active site" description="Proton donor/acceptor" evidence="6">
    <location>
        <position position="195"/>
    </location>
</feature>
<keyword evidence="4" id="KW-0378">Hydrolase</keyword>
<accession>A0A0M8MZA4</accession>
<feature type="binding site" evidence="7">
    <location>
        <position position="312"/>
    </location>
    <ligand>
        <name>Mg(2+)</name>
        <dbReference type="ChEBI" id="CHEBI:18420"/>
        <label>1</label>
    </ligand>
</feature>
<dbReference type="InterPro" id="IPR020848">
    <property type="entry name" value="AP_endonuclease_F1_CS"/>
</dbReference>
<dbReference type="Gene3D" id="3.60.10.10">
    <property type="entry name" value="Endonuclease/exonuclease/phosphatase"/>
    <property type="match status" value="1"/>
</dbReference>
<dbReference type="InterPro" id="IPR005135">
    <property type="entry name" value="Endo/exonuclease/phosphatase"/>
</dbReference>
<dbReference type="GO" id="GO:0046872">
    <property type="term" value="F:metal ion binding"/>
    <property type="evidence" value="ECO:0007669"/>
    <property type="project" value="UniProtKB-KW"/>
</dbReference>
<dbReference type="InterPro" id="IPR020847">
    <property type="entry name" value="AP_endonuclease_F1_BS"/>
</dbReference>
<comment type="cofactor">
    <cofactor evidence="7">
        <name>Mg(2+)</name>
        <dbReference type="ChEBI" id="CHEBI:18420"/>
    </cofactor>
    <cofactor evidence="7">
        <name>Mn(2+)</name>
        <dbReference type="ChEBI" id="CHEBI:29035"/>
    </cofactor>
    <text evidence="7">Probably binds two magnesium or manganese ions per subunit.</text>
</comment>
<evidence type="ECO:0000313" key="12">
    <source>
        <dbReference type="Proteomes" id="UP000053831"/>
    </source>
</evidence>
<feature type="binding site" evidence="7">
    <location>
        <position position="313"/>
    </location>
    <ligand>
        <name>Mg(2+)</name>
        <dbReference type="ChEBI" id="CHEBI:18420"/>
        <label>1</label>
    </ligand>
</feature>
<evidence type="ECO:0000256" key="3">
    <source>
        <dbReference type="ARBA" id="ARBA00022723"/>
    </source>
</evidence>
<dbReference type="PANTHER" id="PTHR22748">
    <property type="entry name" value="AP ENDONUCLEASE"/>
    <property type="match status" value="1"/>
</dbReference>
<evidence type="ECO:0000256" key="4">
    <source>
        <dbReference type="ARBA" id="ARBA00022801"/>
    </source>
</evidence>
<feature type="binding site" evidence="7">
    <location>
        <position position="9"/>
    </location>
    <ligand>
        <name>Mg(2+)</name>
        <dbReference type="ChEBI" id="CHEBI:18420"/>
        <label>1</label>
    </ligand>
</feature>
<feature type="active site" evidence="6">
    <location>
        <position position="156"/>
    </location>
</feature>
<dbReference type="STRING" id="150374.A0A0M8MZA4"/>
<dbReference type="GO" id="GO:0005634">
    <property type="term" value="C:nucleus"/>
    <property type="evidence" value="ECO:0007669"/>
    <property type="project" value="EnsemblFungi"/>
</dbReference>
<dbReference type="GO" id="GO:0006284">
    <property type="term" value="P:base-excision repair"/>
    <property type="evidence" value="ECO:0007669"/>
    <property type="project" value="TreeGrafter"/>
</dbReference>
<dbReference type="OrthoDB" id="391817at2759"/>
<gene>
    <name evidence="11" type="ORF">ESCO_001609</name>
</gene>
<keyword evidence="5 7" id="KW-0460">Magnesium</keyword>
<organism evidence="11 12">
    <name type="scientific">Escovopsis weberi</name>
    <dbReference type="NCBI Taxonomy" id="150374"/>
    <lineage>
        <taxon>Eukaryota</taxon>
        <taxon>Fungi</taxon>
        <taxon>Dikarya</taxon>
        <taxon>Ascomycota</taxon>
        <taxon>Pezizomycotina</taxon>
        <taxon>Sordariomycetes</taxon>
        <taxon>Hypocreomycetidae</taxon>
        <taxon>Hypocreales</taxon>
        <taxon>Hypocreaceae</taxon>
        <taxon>Escovopsis</taxon>
    </lineage>
</organism>
<dbReference type="AlphaFoldDB" id="A0A0M8MZA4"/>
<feature type="site" description="Transition state stabilizer" evidence="8">
    <location>
        <position position="197"/>
    </location>
</feature>
<dbReference type="EMBL" id="LGSR01000006">
    <property type="protein sequence ID" value="KOS22326.1"/>
    <property type="molecule type" value="Genomic_DNA"/>
</dbReference>
<evidence type="ECO:0000259" key="10">
    <source>
        <dbReference type="Pfam" id="PF03372"/>
    </source>
</evidence>
<dbReference type="GO" id="GO:0003677">
    <property type="term" value="F:DNA binding"/>
    <property type="evidence" value="ECO:0007669"/>
    <property type="project" value="InterPro"/>
</dbReference>
<dbReference type="GO" id="GO:0016829">
    <property type="term" value="F:lyase activity"/>
    <property type="evidence" value="ECO:0007669"/>
    <property type="project" value="UniProtKB-KW"/>
</dbReference>
<keyword evidence="7" id="KW-0464">Manganese</keyword>
<dbReference type="InterPro" id="IPR004808">
    <property type="entry name" value="AP_endonuc_1"/>
</dbReference>
<comment type="similarity">
    <text evidence="2">Belongs to the DNA repair enzymes AP/ExoA family.</text>
</comment>
<feature type="binding site" evidence="7">
    <location>
        <position position="44"/>
    </location>
    <ligand>
        <name>Mg(2+)</name>
        <dbReference type="ChEBI" id="CHEBI:18420"/>
        <label>1</label>
    </ligand>
</feature>
<feature type="compositionally biased region" description="Basic and acidic residues" evidence="9">
    <location>
        <begin position="411"/>
        <end position="423"/>
    </location>
</feature>
<evidence type="ECO:0000256" key="2">
    <source>
        <dbReference type="ARBA" id="ARBA00007092"/>
    </source>
</evidence>
<name>A0A0M8MZA4_ESCWE</name>
<dbReference type="GO" id="GO:0003906">
    <property type="term" value="F:DNA-(apurinic or apyrimidinic site) endonuclease activity"/>
    <property type="evidence" value="ECO:0007669"/>
    <property type="project" value="EnsemblFungi"/>
</dbReference>
<dbReference type="Proteomes" id="UP000053831">
    <property type="component" value="Unassembled WGS sequence"/>
</dbReference>
<keyword evidence="3 7" id="KW-0479">Metal-binding</keyword>
<evidence type="ECO:0000256" key="7">
    <source>
        <dbReference type="PIRSR" id="PIRSR604808-2"/>
    </source>
</evidence>
<sequence length="459" mass="51309">MGFRITTWNVNGIRNPFGYPPWRESRTYQSMFEILEADIVVMQETKIQRKDLTDDMVLVPGWDAYFSLPRHKKGYSGVAIYTKNATCAPIRAEEGVTGVLCPPKSATQFRNLPKDQQIGGYPRPGQLSGNVDELLLDSEGRCVILEFPGFVLLGVYSPAKRDDSRAEFRLSFLEALDVRIRNLIEEGKQVILTGDLNVARAEIDSTNIVEQLRKEGIALAEWKNVPARRLFNHLVFEGEVAGERDQGRERPVLWDLCRSHHPTREGMNTCWDTKRNTRPANNGSRIDYVLCSDGLKSWFTQADIQEGLMGSDHCPVYATLADTVTVGDDREQVPLSDLVNPAGMFQGGMRVRDWSPKDVLALSAKLIPEFDRRQSIRDMFSRRAGPGPGAPARQQPFTNSTPPSTQSSDESGAKARNPDREYSDSPPRGLLENEPVADDAKPGASTEDPWKRQAKIGAF</sequence>
<comment type="caution">
    <text evidence="11">The sequence shown here is derived from an EMBL/GenBank/DDBJ whole genome shotgun (WGS) entry which is preliminary data.</text>
</comment>
<dbReference type="InterPro" id="IPR036691">
    <property type="entry name" value="Endo/exonu/phosph_ase_sf"/>
</dbReference>